<keyword evidence="7 9" id="KW-0503">Monooxygenase</keyword>
<dbReference type="PROSITE" id="PS00086">
    <property type="entry name" value="CYTOCHROME_P450"/>
    <property type="match status" value="1"/>
</dbReference>
<keyword evidence="5 9" id="KW-0560">Oxidoreductase</keyword>
<organism evidence="11 12">
    <name type="scientific">Phialocephala subalpina</name>
    <dbReference type="NCBI Taxonomy" id="576137"/>
    <lineage>
        <taxon>Eukaryota</taxon>
        <taxon>Fungi</taxon>
        <taxon>Dikarya</taxon>
        <taxon>Ascomycota</taxon>
        <taxon>Pezizomycotina</taxon>
        <taxon>Leotiomycetes</taxon>
        <taxon>Helotiales</taxon>
        <taxon>Mollisiaceae</taxon>
        <taxon>Phialocephala</taxon>
        <taxon>Phialocephala fortinii species complex</taxon>
    </lineage>
</organism>
<dbReference type="GO" id="GO:0004497">
    <property type="term" value="F:monooxygenase activity"/>
    <property type="evidence" value="ECO:0007669"/>
    <property type="project" value="UniProtKB-KW"/>
</dbReference>
<evidence type="ECO:0000256" key="1">
    <source>
        <dbReference type="ARBA" id="ARBA00001971"/>
    </source>
</evidence>
<dbReference type="CDD" id="cd11065">
    <property type="entry name" value="CYP64-like"/>
    <property type="match status" value="1"/>
</dbReference>
<evidence type="ECO:0000256" key="2">
    <source>
        <dbReference type="ARBA" id="ARBA00010617"/>
    </source>
</evidence>
<dbReference type="PANTHER" id="PTHR46300">
    <property type="entry name" value="P450, PUTATIVE (EUROFUNG)-RELATED-RELATED"/>
    <property type="match status" value="1"/>
</dbReference>
<evidence type="ECO:0000313" key="11">
    <source>
        <dbReference type="EMBL" id="CZR65709.1"/>
    </source>
</evidence>
<comment type="cofactor">
    <cofactor evidence="1 8">
        <name>heme</name>
        <dbReference type="ChEBI" id="CHEBI:30413"/>
    </cofactor>
</comment>
<evidence type="ECO:0000256" key="8">
    <source>
        <dbReference type="PIRSR" id="PIRSR602401-1"/>
    </source>
</evidence>
<dbReference type="PRINTS" id="PR00463">
    <property type="entry name" value="EP450I"/>
</dbReference>
<dbReference type="InterPro" id="IPR001128">
    <property type="entry name" value="Cyt_P450"/>
</dbReference>
<sequence length="497" mass="56389">MLLLLFLLGVAVLSVVRYLYVGKQRSPGLPPGPPGLPIIGNILQSPTTYPWRVYHQWGKKYGPIFTLQMAQNTIIMLGSHQTANDLLNKRSNIYSSRPRMVMAGECLGHGMLTLLMPYGPRWRAHQRLQMSCLSKQVSTTYYELQEMESKHLFGFSLAYGKRLTDIHEPDLKELDIIVENTLTTLIPGAWVVDTLPFLNILPKWLASWKKYADRLHNFESAVYLKNSANAIASSSWNWCKQVESLANGAMSHEELAYDIGIMYEVSSDTTTIAFEVFTLAALLHPNAVQKAQAELDRVVGLDRLPNFGDKNNLPYIHAFANEVLRWRPVAAGGVPHAVTEDDEYMGYHIPKGATVIANHWAICQDESVYDSPELFNPDRWIENPNLPLATFGHGRRTCFGQHVARNSMFIIIARLLWAFDIDYSFEEKSGHKVRLIPDPMAMTQGFNSKPMPFKANFKPRSPHMEDVVRREWDVEEKDVSVILNRVQKAQAAQKHKA</sequence>
<dbReference type="GO" id="GO:0016705">
    <property type="term" value="F:oxidoreductase activity, acting on paired donors, with incorporation or reduction of molecular oxygen"/>
    <property type="evidence" value="ECO:0007669"/>
    <property type="project" value="InterPro"/>
</dbReference>
<dbReference type="InterPro" id="IPR050364">
    <property type="entry name" value="Cytochrome_P450_fung"/>
</dbReference>
<dbReference type="Pfam" id="PF00067">
    <property type="entry name" value="p450"/>
    <property type="match status" value="2"/>
</dbReference>
<feature type="chain" id="PRO_5013358474" evidence="10">
    <location>
        <begin position="19"/>
        <end position="497"/>
    </location>
</feature>
<keyword evidence="4 8" id="KW-0479">Metal-binding</keyword>
<protein>
    <submittedName>
        <fullName evidence="11">Related to cytochrome P450 CYP2 subfamily</fullName>
    </submittedName>
</protein>
<evidence type="ECO:0000256" key="3">
    <source>
        <dbReference type="ARBA" id="ARBA00022617"/>
    </source>
</evidence>
<dbReference type="OrthoDB" id="1470350at2759"/>
<evidence type="ECO:0000256" key="5">
    <source>
        <dbReference type="ARBA" id="ARBA00023002"/>
    </source>
</evidence>
<keyword evidence="10" id="KW-0732">Signal</keyword>
<evidence type="ECO:0000256" key="10">
    <source>
        <dbReference type="SAM" id="SignalP"/>
    </source>
</evidence>
<feature type="signal peptide" evidence="10">
    <location>
        <begin position="1"/>
        <end position="18"/>
    </location>
</feature>
<dbReference type="InterPro" id="IPR036396">
    <property type="entry name" value="Cyt_P450_sf"/>
</dbReference>
<dbReference type="Proteomes" id="UP000184330">
    <property type="component" value="Unassembled WGS sequence"/>
</dbReference>
<evidence type="ECO:0000256" key="7">
    <source>
        <dbReference type="ARBA" id="ARBA00023033"/>
    </source>
</evidence>
<dbReference type="InterPro" id="IPR017972">
    <property type="entry name" value="Cyt_P450_CS"/>
</dbReference>
<accession>A0A1L7XKZ0</accession>
<gene>
    <name evidence="11" type="ORF">PAC_15609</name>
</gene>
<dbReference type="GO" id="GO:0020037">
    <property type="term" value="F:heme binding"/>
    <property type="evidence" value="ECO:0007669"/>
    <property type="project" value="InterPro"/>
</dbReference>
<dbReference type="InterPro" id="IPR002401">
    <property type="entry name" value="Cyt_P450_E_grp-I"/>
</dbReference>
<evidence type="ECO:0000256" key="6">
    <source>
        <dbReference type="ARBA" id="ARBA00023004"/>
    </source>
</evidence>
<dbReference type="PANTHER" id="PTHR46300:SF1">
    <property type="entry name" value="P450, PUTATIVE (EUROFUNG)-RELATED"/>
    <property type="match status" value="1"/>
</dbReference>
<name>A0A1L7XKZ0_9HELO</name>
<dbReference type="STRING" id="576137.A0A1L7XKZ0"/>
<feature type="binding site" description="axial binding residue" evidence="8">
    <location>
        <position position="398"/>
    </location>
    <ligand>
        <name>heme</name>
        <dbReference type="ChEBI" id="CHEBI:30413"/>
    </ligand>
    <ligandPart>
        <name>Fe</name>
        <dbReference type="ChEBI" id="CHEBI:18248"/>
    </ligandPart>
</feature>
<proteinExistence type="inferred from homology"/>
<dbReference type="GO" id="GO:0005506">
    <property type="term" value="F:iron ion binding"/>
    <property type="evidence" value="ECO:0007669"/>
    <property type="project" value="InterPro"/>
</dbReference>
<dbReference type="SUPFAM" id="SSF48264">
    <property type="entry name" value="Cytochrome P450"/>
    <property type="match status" value="1"/>
</dbReference>
<dbReference type="Gene3D" id="1.10.630.10">
    <property type="entry name" value="Cytochrome P450"/>
    <property type="match status" value="1"/>
</dbReference>
<dbReference type="EMBL" id="FJOG01000032">
    <property type="protein sequence ID" value="CZR65709.1"/>
    <property type="molecule type" value="Genomic_DNA"/>
</dbReference>
<reference evidence="11 12" key="1">
    <citation type="submission" date="2016-03" db="EMBL/GenBank/DDBJ databases">
        <authorList>
            <person name="Ploux O."/>
        </authorList>
    </citation>
    <scope>NUCLEOTIDE SEQUENCE [LARGE SCALE GENOMIC DNA]</scope>
    <source>
        <strain evidence="11 12">UAMH 11012</strain>
    </source>
</reference>
<dbReference type="AlphaFoldDB" id="A0A1L7XKZ0"/>
<evidence type="ECO:0000256" key="4">
    <source>
        <dbReference type="ARBA" id="ARBA00022723"/>
    </source>
</evidence>
<dbReference type="PRINTS" id="PR00385">
    <property type="entry name" value="P450"/>
</dbReference>
<comment type="similarity">
    <text evidence="2 9">Belongs to the cytochrome P450 family.</text>
</comment>
<evidence type="ECO:0000313" key="12">
    <source>
        <dbReference type="Proteomes" id="UP000184330"/>
    </source>
</evidence>
<keyword evidence="3 8" id="KW-0349">Heme</keyword>
<evidence type="ECO:0000256" key="9">
    <source>
        <dbReference type="RuleBase" id="RU000461"/>
    </source>
</evidence>
<keyword evidence="6 8" id="KW-0408">Iron</keyword>
<keyword evidence="12" id="KW-1185">Reference proteome</keyword>